<dbReference type="RefSeq" id="WP_241239794.1">
    <property type="nucleotide sequence ID" value="NZ_CP034588.1"/>
</dbReference>
<name>A0A316GCR8_9RHOB</name>
<evidence type="ECO:0000313" key="3">
    <source>
        <dbReference type="Proteomes" id="UP000245390"/>
    </source>
</evidence>
<comment type="caution">
    <text evidence="2">The sequence shown here is derived from an EMBL/GenBank/DDBJ whole genome shotgun (WGS) entry which is preliminary data.</text>
</comment>
<evidence type="ECO:0000313" key="2">
    <source>
        <dbReference type="EMBL" id="PWK58684.1"/>
    </source>
</evidence>
<dbReference type="Proteomes" id="UP000245390">
    <property type="component" value="Unassembled WGS sequence"/>
</dbReference>
<dbReference type="InterPro" id="IPR009325">
    <property type="entry name" value="DUF983"/>
</dbReference>
<proteinExistence type="predicted"/>
<evidence type="ECO:0000256" key="1">
    <source>
        <dbReference type="SAM" id="Phobius"/>
    </source>
</evidence>
<keyword evidence="1" id="KW-0812">Transmembrane</keyword>
<feature type="transmembrane region" description="Helical" evidence="1">
    <location>
        <begin position="82"/>
        <end position="102"/>
    </location>
</feature>
<keyword evidence="1" id="KW-1133">Transmembrane helix</keyword>
<keyword evidence="1" id="KW-0472">Membrane</keyword>
<protein>
    <submittedName>
        <fullName evidence="2">Uncharacterized protein (DUF983 family)</fullName>
    </submittedName>
</protein>
<keyword evidence="3" id="KW-1185">Reference proteome</keyword>
<gene>
    <name evidence="2" type="ORF">C8D95_101499</name>
</gene>
<accession>A0A316GCR8</accession>
<sequence length="149" mass="16398">MTKADPMFDQYTDPQDGTAVAATETADGAPDRPLRPALFRGWRRRCPNCGKGPLMKSYLKIRDNCPVCGQDLHHHRADDGPAYLTILIVGHIMAPAIIWAFTTFRPEPMVLASTFTVGCVALSLYLLPRLKGAIVGFQWAKRMHGFGAA</sequence>
<dbReference type="AlphaFoldDB" id="A0A316GCR8"/>
<organism evidence="2 3">
    <name type="scientific">Silicimonas algicola</name>
    <dbReference type="NCBI Taxonomy" id="1826607"/>
    <lineage>
        <taxon>Bacteria</taxon>
        <taxon>Pseudomonadati</taxon>
        <taxon>Pseudomonadota</taxon>
        <taxon>Alphaproteobacteria</taxon>
        <taxon>Rhodobacterales</taxon>
        <taxon>Paracoccaceae</taxon>
    </lineage>
</organism>
<reference evidence="2 3" key="1">
    <citation type="submission" date="2018-05" db="EMBL/GenBank/DDBJ databases">
        <title>Genomic Encyclopedia of Type Strains, Phase IV (KMG-IV): sequencing the most valuable type-strain genomes for metagenomic binning, comparative biology and taxonomic classification.</title>
        <authorList>
            <person name="Goeker M."/>
        </authorList>
    </citation>
    <scope>NUCLEOTIDE SEQUENCE [LARGE SCALE GENOMIC DNA]</scope>
    <source>
        <strain evidence="2 3">DSM 103371</strain>
    </source>
</reference>
<dbReference type="Pfam" id="PF06170">
    <property type="entry name" value="DUF983"/>
    <property type="match status" value="1"/>
</dbReference>
<feature type="transmembrane region" description="Helical" evidence="1">
    <location>
        <begin position="108"/>
        <end position="127"/>
    </location>
</feature>
<dbReference type="EMBL" id="QGGV01000001">
    <property type="protein sequence ID" value="PWK58684.1"/>
    <property type="molecule type" value="Genomic_DNA"/>
</dbReference>